<feature type="region of interest" description="Disordered" evidence="1">
    <location>
        <begin position="1"/>
        <end position="23"/>
    </location>
</feature>
<proteinExistence type="predicted"/>
<keyword evidence="2" id="KW-1133">Transmembrane helix</keyword>
<reference evidence="4" key="1">
    <citation type="journal article" date="2019" name="Int. J. Syst. Evol. Microbiol.">
        <title>The Global Catalogue of Microorganisms (GCM) 10K type strain sequencing project: providing services to taxonomists for standard genome sequencing and annotation.</title>
        <authorList>
            <consortium name="The Broad Institute Genomics Platform"/>
            <consortium name="The Broad Institute Genome Sequencing Center for Infectious Disease"/>
            <person name="Wu L."/>
            <person name="Ma J."/>
        </authorList>
    </citation>
    <scope>NUCLEOTIDE SEQUENCE [LARGE SCALE GENOMIC DNA]</scope>
    <source>
        <strain evidence="4">JCM 9458</strain>
    </source>
</reference>
<feature type="transmembrane region" description="Helical" evidence="2">
    <location>
        <begin position="72"/>
        <end position="92"/>
    </location>
</feature>
<evidence type="ECO:0000313" key="4">
    <source>
        <dbReference type="Proteomes" id="UP001501676"/>
    </source>
</evidence>
<sequence length="262" mass="27722">MTTVAESPSYLTQQSAKPTAPSMGRLTGVELRKMADTRAGRWLLASVGLIVIALVTVRVFAGPSDTRTLENFLTFATGGVSILLPVLGILAVTSEWNQRTALTTFALVPRRHRVLTAKLLAAVVITVLSVVASLGVAVLGNLAADLLNRGGSWDLSVGAVFNALLFQLVNMLMGVAFGALLLASGLAIVLYFVIPTVWSILGSTVTALKDVAGWLDLGTTTEPLLTASMHGDDWTRLAVSVAFWVLLPLVGGVLRVLHHEVK</sequence>
<feature type="compositionally biased region" description="Polar residues" evidence="1">
    <location>
        <begin position="1"/>
        <end position="17"/>
    </location>
</feature>
<comment type="caution">
    <text evidence="3">The sequence shown here is derived from an EMBL/GenBank/DDBJ whole genome shotgun (WGS) entry which is preliminary data.</text>
</comment>
<feature type="transmembrane region" description="Helical" evidence="2">
    <location>
        <begin position="119"/>
        <end position="139"/>
    </location>
</feature>
<dbReference type="RefSeq" id="WP_345728006.1">
    <property type="nucleotide sequence ID" value="NZ_BAAAYN010000014.1"/>
</dbReference>
<accession>A0ABP6SVV7</accession>
<feature type="transmembrane region" description="Helical" evidence="2">
    <location>
        <begin position="42"/>
        <end position="60"/>
    </location>
</feature>
<feature type="transmembrane region" description="Helical" evidence="2">
    <location>
        <begin position="189"/>
        <end position="208"/>
    </location>
</feature>
<evidence type="ECO:0000313" key="3">
    <source>
        <dbReference type="EMBL" id="GAA3386229.1"/>
    </source>
</evidence>
<keyword evidence="2" id="KW-0472">Membrane</keyword>
<evidence type="ECO:0000256" key="1">
    <source>
        <dbReference type="SAM" id="MobiDB-lite"/>
    </source>
</evidence>
<keyword evidence="4" id="KW-1185">Reference proteome</keyword>
<protein>
    <recommendedName>
        <fullName evidence="5">ABC transporter permease</fullName>
    </recommendedName>
</protein>
<gene>
    <name evidence="3" type="ORF">GCM10020369_22760</name>
</gene>
<feature type="transmembrane region" description="Helical" evidence="2">
    <location>
        <begin position="159"/>
        <end position="182"/>
    </location>
</feature>
<organism evidence="3 4">
    <name type="scientific">Cryptosporangium minutisporangium</name>
    <dbReference type="NCBI Taxonomy" id="113569"/>
    <lineage>
        <taxon>Bacteria</taxon>
        <taxon>Bacillati</taxon>
        <taxon>Actinomycetota</taxon>
        <taxon>Actinomycetes</taxon>
        <taxon>Cryptosporangiales</taxon>
        <taxon>Cryptosporangiaceae</taxon>
        <taxon>Cryptosporangium</taxon>
    </lineage>
</organism>
<evidence type="ECO:0008006" key="5">
    <source>
        <dbReference type="Google" id="ProtNLM"/>
    </source>
</evidence>
<evidence type="ECO:0000256" key="2">
    <source>
        <dbReference type="SAM" id="Phobius"/>
    </source>
</evidence>
<dbReference type="EMBL" id="BAAAYN010000014">
    <property type="protein sequence ID" value="GAA3386229.1"/>
    <property type="molecule type" value="Genomic_DNA"/>
</dbReference>
<dbReference type="Proteomes" id="UP001501676">
    <property type="component" value="Unassembled WGS sequence"/>
</dbReference>
<feature type="transmembrane region" description="Helical" evidence="2">
    <location>
        <begin position="237"/>
        <end position="257"/>
    </location>
</feature>
<keyword evidence="2" id="KW-0812">Transmembrane</keyword>
<name>A0ABP6SVV7_9ACTN</name>